<dbReference type="AlphaFoldDB" id="A0A081B679"/>
<dbReference type="SUPFAM" id="SSF50952">
    <property type="entry name" value="Soluble quinoprotein glucose dehydrogenase"/>
    <property type="match status" value="1"/>
</dbReference>
<keyword evidence="1" id="KW-0732">Signal</keyword>
<dbReference type="InterPro" id="IPR011042">
    <property type="entry name" value="6-blade_b-propeller_TolB-like"/>
</dbReference>
<dbReference type="PANTHER" id="PTHR33546">
    <property type="entry name" value="LARGE, MULTIFUNCTIONAL SECRETED PROTEIN-RELATED"/>
    <property type="match status" value="1"/>
</dbReference>
<evidence type="ECO:0000313" key="4">
    <source>
        <dbReference type="Proteomes" id="UP000028702"/>
    </source>
</evidence>
<proteinExistence type="predicted"/>
<evidence type="ECO:0000313" key="3">
    <source>
        <dbReference type="EMBL" id="GAK43547.1"/>
    </source>
</evidence>
<protein>
    <submittedName>
        <fullName evidence="3">L-sorbosone dehydrogenase</fullName>
    </submittedName>
</protein>
<gene>
    <name evidence="3" type="ORF">M2A_0046</name>
</gene>
<feature type="chain" id="PRO_5001754794" evidence="1">
    <location>
        <begin position="17"/>
        <end position="412"/>
    </location>
</feature>
<reference evidence="3 4" key="1">
    <citation type="submission" date="2014-07" db="EMBL/GenBank/DDBJ databases">
        <title>Tepidicaulis marinum gen. nov., sp. nov., a novel marine bacterium denitrifying nitrate to nitrous oxide strictly under microaerobic conditions.</title>
        <authorList>
            <person name="Takeuchi M."/>
            <person name="Yamagishi T."/>
            <person name="Kamagata Y."/>
            <person name="Oshima K."/>
            <person name="Hattori M."/>
            <person name="Katayama T."/>
            <person name="Hanada S."/>
            <person name="Tamaki H."/>
            <person name="Marumo K."/>
            <person name="Maeda H."/>
            <person name="Nedachi M."/>
            <person name="Iwasaki W."/>
            <person name="Suwa Y."/>
            <person name="Sakata S."/>
        </authorList>
    </citation>
    <scope>NUCLEOTIDE SEQUENCE [LARGE SCALE GENOMIC DNA]</scope>
    <source>
        <strain evidence="3 4">MA2</strain>
    </source>
</reference>
<dbReference type="EMBL" id="BBIO01000001">
    <property type="protein sequence ID" value="GAK43547.1"/>
    <property type="molecule type" value="Genomic_DNA"/>
</dbReference>
<evidence type="ECO:0000256" key="1">
    <source>
        <dbReference type="SAM" id="SignalP"/>
    </source>
</evidence>
<dbReference type="PANTHER" id="PTHR33546:SF1">
    <property type="entry name" value="LARGE, MULTIFUNCTIONAL SECRETED PROTEIN"/>
    <property type="match status" value="1"/>
</dbReference>
<feature type="domain" description="Pyrroloquinoline quinone-dependent pyranose dehydrogenase beta-propeller" evidence="2">
    <location>
        <begin position="68"/>
        <end position="252"/>
    </location>
</feature>
<dbReference type="InterPro" id="IPR011041">
    <property type="entry name" value="Quinoprot_gluc/sorb_DH_b-prop"/>
</dbReference>
<dbReference type="eggNOG" id="COG2133">
    <property type="taxonomic scope" value="Bacteria"/>
</dbReference>
<comment type="caution">
    <text evidence="3">The sequence shown here is derived from an EMBL/GenBank/DDBJ whole genome shotgun (WGS) entry which is preliminary data.</text>
</comment>
<keyword evidence="4" id="KW-1185">Reference proteome</keyword>
<dbReference type="Proteomes" id="UP000028702">
    <property type="component" value="Unassembled WGS sequence"/>
</dbReference>
<accession>A0A081B679</accession>
<dbReference type="InterPro" id="IPR054539">
    <property type="entry name" value="Beta-prop_PDH"/>
</dbReference>
<name>A0A081B679_9HYPH</name>
<dbReference type="Gene3D" id="2.120.10.30">
    <property type="entry name" value="TolB, C-terminal domain"/>
    <property type="match status" value="1"/>
</dbReference>
<organism evidence="3 4">
    <name type="scientific">Tepidicaulis marinus</name>
    <dbReference type="NCBI Taxonomy" id="1333998"/>
    <lineage>
        <taxon>Bacteria</taxon>
        <taxon>Pseudomonadati</taxon>
        <taxon>Pseudomonadota</taxon>
        <taxon>Alphaproteobacteria</taxon>
        <taxon>Hyphomicrobiales</taxon>
        <taxon>Parvibaculaceae</taxon>
        <taxon>Tepidicaulis</taxon>
    </lineage>
</organism>
<feature type="domain" description="Pyrroloquinoline quinone-dependent pyranose dehydrogenase beta-propeller" evidence="2">
    <location>
        <begin position="297"/>
        <end position="408"/>
    </location>
</feature>
<sequence>MAAGALLFSLAAPAHAQDDGLPLMQGPGEPVGTRHEIRFEDLPKPYATPSASNRPVVIDRPAGAGLRVPEGFKAALFAEGLDHPRFMVAAPDGAIFVTEPHLGEVLRLEDKDGDGKAETRSVYADAFERPSGLAFRDGQLFVADLRAVWQLGYAKGLKENQARRPVTRAGALGQGGGHWTRDIAFGPDGALYVAVGSEGNIEEEEAPRATIQRFDPGAFNRQETFAAGLRNASAIAFHPQTDKLFAAVNERDGYGDELVPDYLTQVRARSFYGWPYAYLGPHPDPQFGQIRPDLVKRTQVPDLLIAAHSAPTGLLFYDGTHFPAPYRGGAFLSLRGSWNRERPTGYKVVFAPFKDGKPEGHYLTFAAGFWRQGEQRAEVIGRPVGLAQAPDGALLIADDAGGAIWRVTYEAR</sequence>
<evidence type="ECO:0000259" key="2">
    <source>
        <dbReference type="Pfam" id="PF22807"/>
    </source>
</evidence>
<dbReference type="STRING" id="1333998.M2A_0046"/>
<feature type="signal peptide" evidence="1">
    <location>
        <begin position="1"/>
        <end position="16"/>
    </location>
</feature>
<dbReference type="Pfam" id="PF22807">
    <property type="entry name" value="TrAA12"/>
    <property type="match status" value="2"/>
</dbReference>